<comment type="caution">
    <text evidence="2">The sequence shown here is derived from an EMBL/GenBank/DDBJ whole genome shotgun (WGS) entry which is preliminary data.</text>
</comment>
<evidence type="ECO:0000313" key="2">
    <source>
        <dbReference type="EMBL" id="TCM61869.1"/>
    </source>
</evidence>
<dbReference type="Pfam" id="PF10124">
    <property type="entry name" value="Mu-like_gpT"/>
    <property type="match status" value="3"/>
</dbReference>
<keyword evidence="3" id="KW-1185">Reference proteome</keyword>
<name>A0A4R1XFL6_ACICA</name>
<dbReference type="InterPro" id="IPR018774">
    <property type="entry name" value="Phage_Mu_GpT"/>
</dbReference>
<protein>
    <submittedName>
        <fullName evidence="2">Phage major head subunit gpT-like protein</fullName>
    </submittedName>
</protein>
<feature type="domain" description="Bacteriophage Mu GpT" evidence="1">
    <location>
        <begin position="164"/>
        <end position="228"/>
    </location>
</feature>
<gene>
    <name evidence="2" type="ORF">EC844_12623</name>
</gene>
<dbReference type="AlphaFoldDB" id="A0A4R1XFL6"/>
<dbReference type="OrthoDB" id="9804833at2"/>
<proteinExistence type="predicted"/>
<dbReference type="EMBL" id="SLVJ01000026">
    <property type="protein sequence ID" value="TCM61869.1"/>
    <property type="molecule type" value="Genomic_DNA"/>
</dbReference>
<feature type="domain" description="Bacteriophage Mu GpT" evidence="1">
    <location>
        <begin position="8"/>
        <end position="149"/>
    </location>
</feature>
<evidence type="ECO:0000259" key="1">
    <source>
        <dbReference type="Pfam" id="PF10124"/>
    </source>
</evidence>
<dbReference type="Proteomes" id="UP000294963">
    <property type="component" value="Unassembled WGS sequence"/>
</dbReference>
<accession>A0A4R1XFL6</accession>
<feature type="domain" description="Bacteriophage Mu GpT" evidence="1">
    <location>
        <begin position="234"/>
        <end position="298"/>
    </location>
</feature>
<evidence type="ECO:0000313" key="3">
    <source>
        <dbReference type="Proteomes" id="UP000294963"/>
    </source>
</evidence>
<sequence length="302" mass="33687">MNVNAATLNAIFLNLSKVFNQTFNDVPVEYTAIAMVVPSNGAYVDYRWLANFPQMKEWVGKKHITKLAEYDYVIRNKDYAATIEVRRNDIEDDQLGIYKPQAESAAWSAKQHPDELVFDAVNKSFVAKCYDGQPMISTSHKVGKITFSNKGTKKLSIESLGKAQASYGAARTAMMKFKDESGRPLNVKPNVLLVPPALEDVANALMTVDRLEDGKPNPYKNTAKVQVSARLTDDDAWFLLDTTKPVKPFVYQLRKKPVFVSQTNMDSPSVFMEGVYYFGAEARGASGYGFWQTVFGSTGKEA</sequence>
<reference evidence="2 3" key="1">
    <citation type="submission" date="2019-03" db="EMBL/GenBank/DDBJ databases">
        <title>Genomic analyses of the natural microbiome of Caenorhabditis elegans.</title>
        <authorList>
            <person name="Samuel B."/>
        </authorList>
    </citation>
    <scope>NUCLEOTIDE SEQUENCE [LARGE SCALE GENOMIC DNA]</scope>
    <source>
        <strain evidence="2 3">JUb89</strain>
    </source>
</reference>
<organism evidence="2 3">
    <name type="scientific">Acinetobacter calcoaceticus</name>
    <dbReference type="NCBI Taxonomy" id="471"/>
    <lineage>
        <taxon>Bacteria</taxon>
        <taxon>Pseudomonadati</taxon>
        <taxon>Pseudomonadota</taxon>
        <taxon>Gammaproteobacteria</taxon>
        <taxon>Moraxellales</taxon>
        <taxon>Moraxellaceae</taxon>
        <taxon>Acinetobacter</taxon>
        <taxon>Acinetobacter calcoaceticus/baumannii complex</taxon>
    </lineage>
</organism>